<proteinExistence type="predicted"/>
<evidence type="ECO:0000256" key="1">
    <source>
        <dbReference type="SAM" id="SignalP"/>
    </source>
</evidence>
<feature type="chain" id="PRO_5044870569" evidence="1">
    <location>
        <begin position="19"/>
        <end position="149"/>
    </location>
</feature>
<evidence type="ECO:0000313" key="2">
    <source>
        <dbReference type="EMBL" id="KAL3286162.1"/>
    </source>
</evidence>
<dbReference type="Proteomes" id="UP001516400">
    <property type="component" value="Unassembled WGS sequence"/>
</dbReference>
<reference evidence="2 3" key="1">
    <citation type="journal article" date="2021" name="BMC Biol.">
        <title>Horizontally acquired antibacterial genes associated with adaptive radiation of ladybird beetles.</title>
        <authorList>
            <person name="Li H.S."/>
            <person name="Tang X.F."/>
            <person name="Huang Y.H."/>
            <person name="Xu Z.Y."/>
            <person name="Chen M.L."/>
            <person name="Du X.Y."/>
            <person name="Qiu B.Y."/>
            <person name="Chen P.T."/>
            <person name="Zhang W."/>
            <person name="Slipinski A."/>
            <person name="Escalona H.E."/>
            <person name="Waterhouse R.M."/>
            <person name="Zwick A."/>
            <person name="Pang H."/>
        </authorList>
    </citation>
    <scope>NUCLEOTIDE SEQUENCE [LARGE SCALE GENOMIC DNA]</scope>
    <source>
        <strain evidence="2">SYSU2018</strain>
    </source>
</reference>
<feature type="signal peptide" evidence="1">
    <location>
        <begin position="1"/>
        <end position="18"/>
    </location>
</feature>
<keyword evidence="1" id="KW-0732">Signal</keyword>
<protein>
    <submittedName>
        <fullName evidence="2">Uncharacterized protein</fullName>
    </submittedName>
</protein>
<gene>
    <name evidence="2" type="ORF">HHI36_000674</name>
</gene>
<dbReference type="EMBL" id="JABFTP020000185">
    <property type="protein sequence ID" value="KAL3286162.1"/>
    <property type="molecule type" value="Genomic_DNA"/>
</dbReference>
<evidence type="ECO:0000313" key="3">
    <source>
        <dbReference type="Proteomes" id="UP001516400"/>
    </source>
</evidence>
<accession>A0ABD2P5C3</accession>
<keyword evidence="3" id="KW-1185">Reference proteome</keyword>
<organism evidence="2 3">
    <name type="scientific">Cryptolaemus montrouzieri</name>
    <dbReference type="NCBI Taxonomy" id="559131"/>
    <lineage>
        <taxon>Eukaryota</taxon>
        <taxon>Metazoa</taxon>
        <taxon>Ecdysozoa</taxon>
        <taxon>Arthropoda</taxon>
        <taxon>Hexapoda</taxon>
        <taxon>Insecta</taxon>
        <taxon>Pterygota</taxon>
        <taxon>Neoptera</taxon>
        <taxon>Endopterygota</taxon>
        <taxon>Coleoptera</taxon>
        <taxon>Polyphaga</taxon>
        <taxon>Cucujiformia</taxon>
        <taxon>Coccinelloidea</taxon>
        <taxon>Coccinellidae</taxon>
        <taxon>Scymninae</taxon>
        <taxon>Scymnini</taxon>
        <taxon>Cryptolaemus</taxon>
    </lineage>
</organism>
<dbReference type="AlphaFoldDB" id="A0ABD2P5C3"/>
<name>A0ABD2P5C3_9CUCU</name>
<comment type="caution">
    <text evidence="2">The sequence shown here is derived from an EMBL/GenBank/DDBJ whole genome shotgun (WGS) entry which is preliminary data.</text>
</comment>
<sequence length="149" mass="16047">MVILALLFLLHEVNVTVPAHPVPQPIPINVPHVPVSVPISIPSSIPPQQYVITSKIHYQIPEQVPLIMSTFLPSAPLPHVHHVTQQPMMLNITSGLSYNIDMVTPTGYSQIGDLTSSPIGSLPGSVSAQNISISSQGIPQNQNVAQQFQ</sequence>